<proteinExistence type="inferred from homology"/>
<keyword evidence="7" id="KW-0378">Hydrolase</keyword>
<dbReference type="Pfam" id="PF00168">
    <property type="entry name" value="C2"/>
    <property type="match status" value="1"/>
</dbReference>
<evidence type="ECO:0000313" key="13">
    <source>
        <dbReference type="EMBL" id="SZX68826.1"/>
    </source>
</evidence>
<evidence type="ECO:0000256" key="1">
    <source>
        <dbReference type="ARBA" id="ARBA00000798"/>
    </source>
</evidence>
<dbReference type="GO" id="GO:0009395">
    <property type="term" value="P:phospholipid catabolic process"/>
    <property type="evidence" value="ECO:0007669"/>
    <property type="project" value="TreeGrafter"/>
</dbReference>
<evidence type="ECO:0000313" key="14">
    <source>
        <dbReference type="Proteomes" id="UP000256970"/>
    </source>
</evidence>
<dbReference type="InterPro" id="IPR001736">
    <property type="entry name" value="PLipase_D/transphosphatidylase"/>
</dbReference>
<dbReference type="InterPro" id="IPR000008">
    <property type="entry name" value="C2_dom"/>
</dbReference>
<dbReference type="SMART" id="SM00155">
    <property type="entry name" value="PLDc"/>
    <property type="match status" value="2"/>
</dbReference>
<dbReference type="EC" id="3.1.4.4" evidence="4"/>
<dbReference type="EMBL" id="FNXT01000881">
    <property type="protein sequence ID" value="SZX68826.1"/>
    <property type="molecule type" value="Genomic_DNA"/>
</dbReference>
<dbReference type="Pfam" id="PF00614">
    <property type="entry name" value="PLDc"/>
    <property type="match status" value="1"/>
</dbReference>
<evidence type="ECO:0000259" key="12">
    <source>
        <dbReference type="PROSITE" id="PS50035"/>
    </source>
</evidence>
<sequence length="940" mass="102592">MPLLHGVLHVYVHEGTNLAVTRRIQAVGCLKRYVCCGMLPELSGSCDPYLCMDVGSTRRLRTRFIVGTHNPQWNEKHEVYVADEAEQITLEVKDADVVGADFLGQAVIPVADIIGGQQYDKWLHLTDTSGQPLYCKDKSGDSEPSRVHISIQYKPVGSEDASELQPNEVPRVYFPQRPGNNVTLYHDAVCTPGPVPGITLASGGLYSESSCWDDIYVAIQQAERFIWITGWSVWTDTLLQRTPASPTNSPSLGELLVQKANQGVAVLLLVWDDTTNNMPGLGPGVMGTSDEKTNTYFKDTEVTCVLCPRQGGVEDSYLQQLQRGNMFTHHQKTVIVDTALSPGHSPPPMVNEVVPNRRIQAFVGGLDLTNGRYDYPSHPLFDSCAPEGPHCIDFYQGCVEALDSSKACPREPWHDIHAKLEGPAAVDVAINFIERWVKQAGARNMFKLVGGVGLHHRKVDVLLPEGLQQYLSASNLVKGQVKHLSDMRVQSIKHHDAGLEMPDLPPGEAWSVQLFRTIDSTSAQGFPTDAESIFEAGLIVGKGKSIDASIHRAYINLIRRAKRYLYLENQYFLGSAHLWDSDQNTPCHNQVPAEIALKICNKIKAGEPFRVYIVIPMFPEGIPTSGSCQAILYYQAKTRQMMYKRIAAAIQEAGLTGKVSPLDYLQFFCLGKREATGTTCAVPQLPDTSDLLTSNVTNDAAGLAAFAKGEDGWVDMAQQGNVEEAVAASAVVPDLQPQNGLASPPVVDPEKAAGAEATAAAIYGTDDVNLATAQGRACAARRFMIYVHSKLMIVDDEYVLVGSANINQRSLDGTRDSEIAIGAHQPAHSMAGHGDALPRGQVAGFRKALWLEHLGRLLPEIEDPSDVRCMRTLARLGAENWAAYAGPDCVPLPHGHLLVYPNWVDSEGNVTALGDCEEFPDLRGRILGTKSMVLPPILTT</sequence>
<evidence type="ECO:0000256" key="6">
    <source>
        <dbReference type="ARBA" id="ARBA00022737"/>
    </source>
</evidence>
<keyword evidence="5" id="KW-0479">Metal-binding</keyword>
<evidence type="ECO:0000256" key="3">
    <source>
        <dbReference type="ARBA" id="ARBA00010683"/>
    </source>
</evidence>
<evidence type="ECO:0000256" key="2">
    <source>
        <dbReference type="ARBA" id="ARBA00001913"/>
    </source>
</evidence>
<comment type="cofactor">
    <cofactor evidence="2">
        <name>Ca(2+)</name>
        <dbReference type="ChEBI" id="CHEBI:29108"/>
    </cofactor>
</comment>
<feature type="domain" description="PLD phosphodiesterase" evidence="12">
    <location>
        <begin position="783"/>
        <end position="810"/>
    </location>
</feature>
<keyword evidence="9" id="KW-0442">Lipid degradation</keyword>
<dbReference type="GO" id="GO:0005886">
    <property type="term" value="C:plasma membrane"/>
    <property type="evidence" value="ECO:0007669"/>
    <property type="project" value="TreeGrafter"/>
</dbReference>
<organism evidence="13 14">
    <name type="scientific">Tetradesmus obliquus</name>
    <name type="common">Green alga</name>
    <name type="synonym">Acutodesmus obliquus</name>
    <dbReference type="NCBI Taxonomy" id="3088"/>
    <lineage>
        <taxon>Eukaryota</taxon>
        <taxon>Viridiplantae</taxon>
        <taxon>Chlorophyta</taxon>
        <taxon>core chlorophytes</taxon>
        <taxon>Chlorophyceae</taxon>
        <taxon>CS clade</taxon>
        <taxon>Sphaeropleales</taxon>
        <taxon>Scenedesmaceae</taxon>
        <taxon>Tetradesmus</taxon>
    </lineage>
</organism>
<keyword evidence="6" id="KW-0677">Repeat</keyword>
<comment type="similarity">
    <text evidence="3">Belongs to the phospholipase D family. C2-PLD subfamily.</text>
</comment>
<dbReference type="Proteomes" id="UP000256970">
    <property type="component" value="Unassembled WGS sequence"/>
</dbReference>
<feature type="domain" description="C2" evidence="11">
    <location>
        <begin position="1"/>
        <end position="123"/>
    </location>
</feature>
<dbReference type="PROSITE" id="PS50035">
    <property type="entry name" value="PLD"/>
    <property type="match status" value="1"/>
</dbReference>
<dbReference type="Pfam" id="PF12357">
    <property type="entry name" value="PLD_C"/>
    <property type="match status" value="1"/>
</dbReference>
<dbReference type="SUPFAM" id="SSF56024">
    <property type="entry name" value="Phospholipase D/nuclease"/>
    <property type="match status" value="2"/>
</dbReference>
<dbReference type="PROSITE" id="PS50004">
    <property type="entry name" value="C2"/>
    <property type="match status" value="1"/>
</dbReference>
<evidence type="ECO:0000256" key="8">
    <source>
        <dbReference type="ARBA" id="ARBA00022837"/>
    </source>
</evidence>
<protein>
    <recommendedName>
        <fullName evidence="4">phospholipase D</fullName>
        <ecNumber evidence="4">3.1.4.4</ecNumber>
    </recommendedName>
</protein>
<evidence type="ECO:0000256" key="4">
    <source>
        <dbReference type="ARBA" id="ARBA00012027"/>
    </source>
</evidence>
<evidence type="ECO:0000256" key="10">
    <source>
        <dbReference type="ARBA" id="ARBA00023098"/>
    </source>
</evidence>
<evidence type="ECO:0000256" key="9">
    <source>
        <dbReference type="ARBA" id="ARBA00022963"/>
    </source>
</evidence>
<evidence type="ECO:0000259" key="11">
    <source>
        <dbReference type="PROSITE" id="PS50004"/>
    </source>
</evidence>
<dbReference type="InterPro" id="IPR015679">
    <property type="entry name" value="PLipase_D_fam"/>
</dbReference>
<dbReference type="Gene3D" id="2.60.40.150">
    <property type="entry name" value="C2 domain"/>
    <property type="match status" value="1"/>
</dbReference>
<dbReference type="PANTHER" id="PTHR18896">
    <property type="entry name" value="PHOSPHOLIPASE D"/>
    <property type="match status" value="1"/>
</dbReference>
<dbReference type="InterPro" id="IPR024632">
    <property type="entry name" value="PLipase_D_C"/>
</dbReference>
<dbReference type="GO" id="GO:0046872">
    <property type="term" value="F:metal ion binding"/>
    <property type="evidence" value="ECO:0007669"/>
    <property type="project" value="UniProtKB-KW"/>
</dbReference>
<dbReference type="STRING" id="3088.A0A383VWN3"/>
<accession>A0A383VWN3</accession>
<dbReference type="AlphaFoldDB" id="A0A383VWN3"/>
<name>A0A383VWN3_TETOB</name>
<dbReference type="PANTHER" id="PTHR18896:SF60">
    <property type="entry name" value="PHOSPHOLIPASE D"/>
    <property type="match status" value="1"/>
</dbReference>
<evidence type="ECO:0000256" key="7">
    <source>
        <dbReference type="ARBA" id="ARBA00022801"/>
    </source>
</evidence>
<keyword evidence="14" id="KW-1185">Reference proteome</keyword>
<reference evidence="13 14" key="1">
    <citation type="submission" date="2016-10" db="EMBL/GenBank/DDBJ databases">
        <authorList>
            <person name="Cai Z."/>
        </authorList>
    </citation>
    <scope>NUCLEOTIDE SEQUENCE [LARGE SCALE GENOMIC DNA]</scope>
</reference>
<gene>
    <name evidence="13" type="ORF">BQ4739_LOCUS9144</name>
</gene>
<keyword evidence="8" id="KW-0106">Calcium</keyword>
<dbReference type="GO" id="GO:0004630">
    <property type="term" value="F:phospholipase D activity"/>
    <property type="evidence" value="ECO:0007669"/>
    <property type="project" value="UniProtKB-EC"/>
</dbReference>
<dbReference type="InterPro" id="IPR035892">
    <property type="entry name" value="C2_domain_sf"/>
</dbReference>
<comment type="catalytic activity">
    <reaction evidence="1">
        <text>a 1,2-diacyl-sn-glycero-3-phosphocholine + H2O = a 1,2-diacyl-sn-glycero-3-phosphate + choline + H(+)</text>
        <dbReference type="Rhea" id="RHEA:14445"/>
        <dbReference type="ChEBI" id="CHEBI:15354"/>
        <dbReference type="ChEBI" id="CHEBI:15377"/>
        <dbReference type="ChEBI" id="CHEBI:15378"/>
        <dbReference type="ChEBI" id="CHEBI:57643"/>
        <dbReference type="ChEBI" id="CHEBI:58608"/>
        <dbReference type="EC" id="3.1.4.4"/>
    </reaction>
</comment>
<evidence type="ECO:0000256" key="5">
    <source>
        <dbReference type="ARBA" id="ARBA00022723"/>
    </source>
</evidence>
<dbReference type="Gene3D" id="3.30.870.10">
    <property type="entry name" value="Endonuclease Chain A"/>
    <property type="match status" value="3"/>
</dbReference>
<dbReference type="SMART" id="SM00239">
    <property type="entry name" value="C2"/>
    <property type="match status" value="1"/>
</dbReference>
<dbReference type="SUPFAM" id="SSF49562">
    <property type="entry name" value="C2 domain (Calcium/lipid-binding domain, CaLB)"/>
    <property type="match status" value="1"/>
</dbReference>
<keyword evidence="10" id="KW-0443">Lipid metabolism</keyword>